<accession>A0A418VER8</accession>
<evidence type="ECO:0000313" key="1">
    <source>
        <dbReference type="EMBL" id="RJF74596.1"/>
    </source>
</evidence>
<evidence type="ECO:0000313" key="2">
    <source>
        <dbReference type="Proteomes" id="UP000286287"/>
    </source>
</evidence>
<comment type="caution">
    <text evidence="1">The sequence shown here is derived from an EMBL/GenBank/DDBJ whole genome shotgun (WGS) entry which is preliminary data.</text>
</comment>
<reference evidence="1 2" key="1">
    <citation type="submission" date="2018-09" db="EMBL/GenBank/DDBJ databases">
        <authorList>
            <person name="Zhu H."/>
        </authorList>
    </citation>
    <scope>NUCLEOTIDE SEQUENCE [LARGE SCALE GENOMIC DNA]</scope>
    <source>
        <strain evidence="1 2">K2S05-167</strain>
    </source>
</reference>
<gene>
    <name evidence="1" type="ORF">D3875_03380</name>
</gene>
<dbReference type="EMBL" id="QYUJ01000009">
    <property type="protein sequence ID" value="RJF74596.1"/>
    <property type="molecule type" value="Genomic_DNA"/>
</dbReference>
<dbReference type="OrthoDB" id="9827079at2"/>
<dbReference type="AlphaFoldDB" id="A0A418VER8"/>
<dbReference type="RefSeq" id="WP_119761160.1">
    <property type="nucleotide sequence ID" value="NZ_QYUJ01000009.1"/>
</dbReference>
<keyword evidence="2" id="KW-1185">Reference proteome</keyword>
<organism evidence="1 2">
    <name type="scientific">Deinococcus cavernae</name>
    <dbReference type="NCBI Taxonomy" id="2320857"/>
    <lineage>
        <taxon>Bacteria</taxon>
        <taxon>Thermotogati</taxon>
        <taxon>Deinococcota</taxon>
        <taxon>Deinococci</taxon>
        <taxon>Deinococcales</taxon>
        <taxon>Deinococcaceae</taxon>
        <taxon>Deinococcus</taxon>
    </lineage>
</organism>
<proteinExistence type="predicted"/>
<dbReference type="Proteomes" id="UP000286287">
    <property type="component" value="Unassembled WGS sequence"/>
</dbReference>
<sequence length="173" mass="19327">MTNHTQAPEAHSANISMVKQALSANPEAATAYRSLRSRFVVEIINSAAANLTADHQQREKAVRASQNAENAAHALLMGLMLNFMPEWDQWRSSEAASDYSRPDFDPKAMFDGRSGEPKRLYLSLEDVDTYTAQTALERVVKTYADTTLYLFSEADARLFTERTGTNLKPVHTI</sequence>
<name>A0A418VER8_9DEIO</name>
<protein>
    <submittedName>
        <fullName evidence="1">Uncharacterized protein</fullName>
    </submittedName>
</protein>